<gene>
    <name evidence="2" type="ORF">FD28_GL000641</name>
</gene>
<feature type="transmembrane region" description="Helical" evidence="1">
    <location>
        <begin position="47"/>
        <end position="79"/>
    </location>
</feature>
<protein>
    <submittedName>
        <fullName evidence="2">Uncharacterized protein</fullName>
    </submittedName>
</protein>
<dbReference type="STRING" id="1423753.FD28_GL000641"/>
<dbReference type="EMBL" id="AZFS01000060">
    <property type="protein sequence ID" value="KRL94094.1"/>
    <property type="molecule type" value="Genomic_DNA"/>
</dbReference>
<reference evidence="2 3" key="1">
    <citation type="journal article" date="2015" name="Genome Announc.">
        <title>Expanding the biotechnology potential of lactobacilli through comparative genomics of 213 strains and associated genera.</title>
        <authorList>
            <person name="Sun Z."/>
            <person name="Harris H.M."/>
            <person name="McCann A."/>
            <person name="Guo C."/>
            <person name="Argimon S."/>
            <person name="Zhang W."/>
            <person name="Yang X."/>
            <person name="Jeffery I.B."/>
            <person name="Cooney J.C."/>
            <person name="Kagawa T.F."/>
            <person name="Liu W."/>
            <person name="Song Y."/>
            <person name="Salvetti E."/>
            <person name="Wrobel A."/>
            <person name="Rasinkangas P."/>
            <person name="Parkhill J."/>
            <person name="Rea M.C."/>
            <person name="O'Sullivan O."/>
            <person name="Ritari J."/>
            <person name="Douillard F.P."/>
            <person name="Paul Ross R."/>
            <person name="Yang R."/>
            <person name="Briner A.E."/>
            <person name="Felis G.E."/>
            <person name="de Vos W.M."/>
            <person name="Barrangou R."/>
            <person name="Klaenhammer T.R."/>
            <person name="Caufield P.W."/>
            <person name="Cui Y."/>
            <person name="Zhang H."/>
            <person name="O'Toole P.W."/>
        </authorList>
    </citation>
    <scope>NUCLEOTIDE SEQUENCE [LARGE SCALE GENOMIC DNA]</scope>
    <source>
        <strain evidence="2 3">DSM 16381</strain>
    </source>
</reference>
<evidence type="ECO:0000313" key="3">
    <source>
        <dbReference type="Proteomes" id="UP000051580"/>
    </source>
</evidence>
<dbReference type="PATRIC" id="fig|1423753.3.peg.672"/>
<name>A0A0R1ULH7_9LACO</name>
<sequence>MKKEEIIAYLTDKQKLTAKVQDLRHDLFVVQQQSDAVQNKYKKHRNILLIVILIAAFMAADVRLLGILIVVLIGGYVALRVKRSSAQGELNGQMDQIKQKIANEQAQPAYVAGLQDFPQKFYSYWIIDRLIHLVKENRATTLQEAFNVAENQDFQNDQLALQQQNLAVAESTNSAAKVSAAANIFTAMNTRK</sequence>
<dbReference type="Proteomes" id="UP000051580">
    <property type="component" value="Unassembled WGS sequence"/>
</dbReference>
<comment type="caution">
    <text evidence="2">The sequence shown here is derived from an EMBL/GenBank/DDBJ whole genome shotgun (WGS) entry which is preliminary data.</text>
</comment>
<keyword evidence="3" id="KW-1185">Reference proteome</keyword>
<dbReference type="OrthoDB" id="2327978at2"/>
<dbReference type="RefSeq" id="WP_057734370.1">
    <property type="nucleotide sequence ID" value="NZ_AZFS01000060.1"/>
</dbReference>
<dbReference type="AlphaFoldDB" id="A0A0R1ULH7"/>
<evidence type="ECO:0000313" key="2">
    <source>
        <dbReference type="EMBL" id="KRL94094.1"/>
    </source>
</evidence>
<accession>A0A0R1ULH7</accession>
<proteinExistence type="predicted"/>
<keyword evidence="1" id="KW-1133">Transmembrane helix</keyword>
<organism evidence="2 3">
    <name type="scientific">Levilactobacillus hammesii DSM 16381</name>
    <dbReference type="NCBI Taxonomy" id="1423753"/>
    <lineage>
        <taxon>Bacteria</taxon>
        <taxon>Bacillati</taxon>
        <taxon>Bacillota</taxon>
        <taxon>Bacilli</taxon>
        <taxon>Lactobacillales</taxon>
        <taxon>Lactobacillaceae</taxon>
        <taxon>Levilactobacillus</taxon>
    </lineage>
</organism>
<keyword evidence="1" id="KW-0812">Transmembrane</keyword>
<evidence type="ECO:0000256" key="1">
    <source>
        <dbReference type="SAM" id="Phobius"/>
    </source>
</evidence>
<keyword evidence="1" id="KW-0472">Membrane</keyword>